<evidence type="ECO:0000313" key="2">
    <source>
        <dbReference type="EMBL" id="KAG2589315.1"/>
    </source>
</evidence>
<proteinExistence type="predicted"/>
<dbReference type="EMBL" id="CM029046">
    <property type="protein sequence ID" value="KAG2589315.1"/>
    <property type="molecule type" value="Genomic_DNA"/>
</dbReference>
<protein>
    <submittedName>
        <fullName evidence="2">Uncharacterized protein</fullName>
    </submittedName>
</protein>
<keyword evidence="3" id="KW-1185">Reference proteome</keyword>
<sequence>MAMAAVAVKRAGCVIRPPPSHAPVAASSGRRASRPEPHNSRPSGRCLTRSAPSLADPPTIARVLLLRRPPTRPIRSIPRGGRRRLQPVPGRRKPWIRPCSASARSSDHYPSQVHRPPVIFGCLLRHLIGHCSYQLKVPCTMTENIKLKLQRMVIISSELAHTHLLVTSLVRYQSGFMVKIRSCYHQYYYPWVESRCWLYLNRRFVY</sequence>
<reference evidence="2" key="1">
    <citation type="submission" date="2020-05" db="EMBL/GenBank/DDBJ databases">
        <title>WGS assembly of Panicum virgatum.</title>
        <authorList>
            <person name="Lovell J.T."/>
            <person name="Jenkins J."/>
            <person name="Shu S."/>
            <person name="Juenger T.E."/>
            <person name="Schmutz J."/>
        </authorList>
    </citation>
    <scope>NUCLEOTIDE SEQUENCE</scope>
    <source>
        <strain evidence="2">AP13</strain>
    </source>
</reference>
<evidence type="ECO:0000313" key="3">
    <source>
        <dbReference type="Proteomes" id="UP000823388"/>
    </source>
</evidence>
<dbReference type="AlphaFoldDB" id="A0A8T0RW66"/>
<dbReference type="Proteomes" id="UP000823388">
    <property type="component" value="Chromosome 5N"/>
</dbReference>
<organism evidence="2 3">
    <name type="scientific">Panicum virgatum</name>
    <name type="common">Blackwell switchgrass</name>
    <dbReference type="NCBI Taxonomy" id="38727"/>
    <lineage>
        <taxon>Eukaryota</taxon>
        <taxon>Viridiplantae</taxon>
        <taxon>Streptophyta</taxon>
        <taxon>Embryophyta</taxon>
        <taxon>Tracheophyta</taxon>
        <taxon>Spermatophyta</taxon>
        <taxon>Magnoliopsida</taxon>
        <taxon>Liliopsida</taxon>
        <taxon>Poales</taxon>
        <taxon>Poaceae</taxon>
        <taxon>PACMAD clade</taxon>
        <taxon>Panicoideae</taxon>
        <taxon>Panicodae</taxon>
        <taxon>Paniceae</taxon>
        <taxon>Panicinae</taxon>
        <taxon>Panicum</taxon>
        <taxon>Panicum sect. Hiantes</taxon>
    </lineage>
</organism>
<gene>
    <name evidence="2" type="ORF">PVAP13_5NG241700</name>
</gene>
<name>A0A8T0RW66_PANVG</name>
<evidence type="ECO:0000256" key="1">
    <source>
        <dbReference type="SAM" id="MobiDB-lite"/>
    </source>
</evidence>
<accession>A0A8T0RW66</accession>
<comment type="caution">
    <text evidence="2">The sequence shown here is derived from an EMBL/GenBank/DDBJ whole genome shotgun (WGS) entry which is preliminary data.</text>
</comment>
<feature type="region of interest" description="Disordered" evidence="1">
    <location>
        <begin position="15"/>
        <end position="54"/>
    </location>
</feature>